<protein>
    <recommendedName>
        <fullName evidence="4">VWA domain-containing protein</fullName>
    </recommendedName>
</protein>
<evidence type="ECO:0000313" key="3">
    <source>
        <dbReference type="Proteomes" id="UP000431901"/>
    </source>
</evidence>
<dbReference type="InterPro" id="IPR047738">
    <property type="entry name" value="SAV_2336-like_N"/>
</dbReference>
<evidence type="ECO:0000256" key="1">
    <source>
        <dbReference type="SAM" id="MobiDB-lite"/>
    </source>
</evidence>
<accession>A0A6I4W4S7</accession>
<dbReference type="NCBIfam" id="NF041121">
    <property type="entry name" value="SAV_2336_NTERM"/>
    <property type="match status" value="1"/>
</dbReference>
<organism evidence="2 3">
    <name type="scientific">Actinomadura rayongensis</name>
    <dbReference type="NCBI Taxonomy" id="1429076"/>
    <lineage>
        <taxon>Bacteria</taxon>
        <taxon>Bacillati</taxon>
        <taxon>Actinomycetota</taxon>
        <taxon>Actinomycetes</taxon>
        <taxon>Streptosporangiales</taxon>
        <taxon>Thermomonosporaceae</taxon>
        <taxon>Actinomadura</taxon>
    </lineage>
</organism>
<name>A0A6I4W4S7_9ACTN</name>
<evidence type="ECO:0000313" key="2">
    <source>
        <dbReference type="EMBL" id="MXQ64458.1"/>
    </source>
</evidence>
<proteinExistence type="predicted"/>
<feature type="region of interest" description="Disordered" evidence="1">
    <location>
        <begin position="37"/>
        <end position="98"/>
    </location>
</feature>
<keyword evidence="3" id="KW-1185">Reference proteome</keyword>
<comment type="caution">
    <text evidence="2">The sequence shown here is derived from an EMBL/GenBank/DDBJ whole genome shotgun (WGS) entry which is preliminary data.</text>
</comment>
<sequence>MNDRLVRALADVRLADGERLSVREICDVLWLCRNPPPPDDPGPGADEPGRPDVVPPPEVPDEPLTGTGGMEPAGEASLYRPDDRAEGTVPDAPSAGRVALRTAPELPRGLDIARSLRRFKRVTRPGPAEIDIEASVEAIAEARVFTVRTHRPEVRVLDLSLVVDAGSSMRVWSRTFDALEAVLAQVGAFRTVTRWELRLRGGDVRIADAGGAEHPPGRLADPSGSRLVLVATDAVGDGWYDREGWEAIGAWAAQMPTALLQMLPRRYWPDTAHGAPGYGVQAKHPGAPNSACAVRHPPWVEDSKDPLLPVVSLEAGALRRWADAVVAGTGWADAVPLPSPPETARPAVANRALTPDERVRAFRHRASPGARRLAEVLSGASRLDLPLIAALQRDLVRDTGLEERAELFVGGLLEEVEPDVYGFRDGVADLLQHGATAFERYDALNAAYAHGVRQGYWPGTGFDHMLALLRDDAGLDRLDPRARPFAVFARDFAVRLGLMADSPGPSTAETGGRGTGPNLRTGPDTGLGTGLGTGPDVEAPEATRPESVPPPVPVPSGAEERLTREAFRSTLDELVAGLGDTPLTLFELGGSGVAAHAVRRDGAGTPRHAIESSRWDGSARTVWPPGWSPGDGAFVLGTTGAPPGLLTALADTALGRADAPGDLGAVSLRAVIPPRVSVASTVREAIAASAITRRYALVVLRRHPETGELELDQLPLFEPGARRGDVTGRTVRCEPGGPRGVVFAVVAVRDRSPRLLHKGTAILPPGRHTVTAMLRQPGRVEFKTQDGPLRPVPDDRSWRELVASVPKSFNPPPGPAHLVCAVEVSGPAETVAARLDAAREVAGALADALQGRALVSMVTYGRHTFDRWRRDERPVSVPAWSVPPYEAMRALDRVRRDTGGRGDRSAAMVEDMLRTVARRVTPGPGRSALLVVGASPPHPPRTDVRSEILPCPERIDWRRELAQLSSRGMHLGAIGDAPSQFAAERIPLVANPEPPATGAKTYATDAWRTLSADAQTWLGAVDARRVVAELGLLPADLLPFPLVETA</sequence>
<feature type="region of interest" description="Disordered" evidence="1">
    <location>
        <begin position="500"/>
        <end position="560"/>
    </location>
</feature>
<dbReference type="AlphaFoldDB" id="A0A6I4W4S7"/>
<dbReference type="RefSeq" id="WP_161102687.1">
    <property type="nucleotide sequence ID" value="NZ_JBHLYI010000013.1"/>
</dbReference>
<dbReference type="Proteomes" id="UP000431901">
    <property type="component" value="Unassembled WGS sequence"/>
</dbReference>
<dbReference type="OrthoDB" id="3483427at2"/>
<evidence type="ECO:0008006" key="4">
    <source>
        <dbReference type="Google" id="ProtNLM"/>
    </source>
</evidence>
<reference evidence="2 3" key="1">
    <citation type="submission" date="2019-12" db="EMBL/GenBank/DDBJ databases">
        <title>Nocardia macrotermitis sp. nov. and Nocardia aurantia sp. nov., isolated from the gut of the fungus growing-termite Macrotermes natalensis.</title>
        <authorList>
            <person name="Christine B."/>
            <person name="Rene B."/>
        </authorList>
    </citation>
    <scope>NUCLEOTIDE SEQUENCE [LARGE SCALE GENOMIC DNA]</scope>
    <source>
        <strain evidence="2 3">DSM 102126</strain>
    </source>
</reference>
<gene>
    <name evidence="2" type="ORF">GQ466_10450</name>
</gene>
<dbReference type="EMBL" id="WUTW01000002">
    <property type="protein sequence ID" value="MXQ64458.1"/>
    <property type="molecule type" value="Genomic_DNA"/>
</dbReference>